<comment type="catalytic activity">
    <reaction evidence="9 12">
        <text>D-alanine + 2-oxoglutarate = D-glutamate + pyruvate</text>
        <dbReference type="Rhea" id="RHEA:15869"/>
        <dbReference type="ChEBI" id="CHEBI:15361"/>
        <dbReference type="ChEBI" id="CHEBI:16810"/>
        <dbReference type="ChEBI" id="CHEBI:29986"/>
        <dbReference type="ChEBI" id="CHEBI:57416"/>
        <dbReference type="EC" id="2.6.1.21"/>
    </reaction>
</comment>
<organism evidence="13 14">
    <name type="scientific">Virgibacillus byunsanensis</name>
    <dbReference type="NCBI Taxonomy" id="570945"/>
    <lineage>
        <taxon>Bacteria</taxon>
        <taxon>Bacillati</taxon>
        <taxon>Bacillota</taxon>
        <taxon>Bacilli</taxon>
        <taxon>Bacillales</taxon>
        <taxon>Bacillaceae</taxon>
        <taxon>Virgibacillus</taxon>
    </lineage>
</organism>
<dbReference type="InterPro" id="IPR043131">
    <property type="entry name" value="BCAT-like_N"/>
</dbReference>
<reference evidence="14" key="1">
    <citation type="journal article" date="2019" name="Int. J. Syst. Evol. Microbiol.">
        <title>The Global Catalogue of Microorganisms (GCM) 10K type strain sequencing project: providing services to taxonomists for standard genome sequencing and annotation.</title>
        <authorList>
            <consortium name="The Broad Institute Genomics Platform"/>
            <consortium name="The Broad Institute Genome Sequencing Center for Infectious Disease"/>
            <person name="Wu L."/>
            <person name="Ma J."/>
        </authorList>
    </citation>
    <scope>NUCLEOTIDE SEQUENCE [LARGE SCALE GENOMIC DNA]</scope>
    <source>
        <strain evidence="14">CCUG 56754</strain>
    </source>
</reference>
<comment type="caution">
    <text evidence="13">The sequence shown here is derived from an EMBL/GenBank/DDBJ whole genome shotgun (WGS) entry which is preliminary data.</text>
</comment>
<sequence>MNIGFINGEYINADEAVIPIDERGHQFGDGVYEVVKIYNSLPFLLDEHLTRLKESASAIQLKLPYSLDDIKKIILEGIKRSELLNAEVYFQVTRGIAPRNHLFPNVSASFTMTIKPARKVSEQSYYKGIKTITTKDERWANCHIKSLNLLPNVLAKQKANNEESYEAILIKDGYVTEGSSTNVFVVKNNTLYTTPLTNNILSGITRKNVLKLAQKLDVEVLEKSFTTEFLISGDEAFLTSTTVEVLPIRSVNNKVILNGDPGPITKLLHESFRQLYAE</sequence>
<keyword evidence="6 13" id="KW-0032">Aminotransferase</keyword>
<gene>
    <name evidence="13" type="primary">dat</name>
    <name evidence="13" type="ORF">ACFQ3N_03060</name>
</gene>
<dbReference type="Proteomes" id="UP001597040">
    <property type="component" value="Unassembled WGS sequence"/>
</dbReference>
<dbReference type="InterPro" id="IPR050571">
    <property type="entry name" value="Class-IV_PLP-Dep_Aminotrnsfr"/>
</dbReference>
<dbReference type="InterPro" id="IPR018300">
    <property type="entry name" value="Aminotrans_IV_CS"/>
</dbReference>
<keyword evidence="14" id="KW-1185">Reference proteome</keyword>
<dbReference type="InterPro" id="IPR036038">
    <property type="entry name" value="Aminotransferase-like"/>
</dbReference>
<dbReference type="EC" id="2.6.1.21" evidence="4 12"/>
<dbReference type="InterPro" id="IPR005784">
    <property type="entry name" value="D_amino_transT"/>
</dbReference>
<evidence type="ECO:0000256" key="8">
    <source>
        <dbReference type="ARBA" id="ARBA00022898"/>
    </source>
</evidence>
<protein>
    <recommendedName>
        <fullName evidence="5 12">D-alanine aminotransferase</fullName>
        <ecNumber evidence="4 12">2.6.1.21</ecNumber>
    </recommendedName>
</protein>
<evidence type="ECO:0000256" key="1">
    <source>
        <dbReference type="ARBA" id="ARBA00001933"/>
    </source>
</evidence>
<dbReference type="Gene3D" id="3.30.470.10">
    <property type="match status" value="1"/>
</dbReference>
<name>A0ABW3LKF3_9BACI</name>
<keyword evidence="8 11" id="KW-0663">Pyridoxal phosphate</keyword>
<dbReference type="PROSITE" id="PS00770">
    <property type="entry name" value="AA_TRANSFER_CLASS_4"/>
    <property type="match status" value="1"/>
</dbReference>
<evidence type="ECO:0000256" key="11">
    <source>
        <dbReference type="RuleBase" id="RU004516"/>
    </source>
</evidence>
<evidence type="ECO:0000256" key="9">
    <source>
        <dbReference type="ARBA" id="ARBA00047911"/>
    </source>
</evidence>
<keyword evidence="7 13" id="KW-0808">Transferase</keyword>
<dbReference type="SUPFAM" id="SSF56752">
    <property type="entry name" value="D-aminoacid aminotransferase-like PLP-dependent enzymes"/>
    <property type="match status" value="1"/>
</dbReference>
<dbReference type="Gene3D" id="3.20.10.10">
    <property type="entry name" value="D-amino Acid Aminotransferase, subunit A, domain 2"/>
    <property type="match status" value="1"/>
</dbReference>
<evidence type="ECO:0000256" key="12">
    <source>
        <dbReference type="RuleBase" id="RU004520"/>
    </source>
</evidence>
<dbReference type="RefSeq" id="WP_390359423.1">
    <property type="nucleotide sequence ID" value="NZ_JBHTKJ010000007.1"/>
</dbReference>
<evidence type="ECO:0000256" key="7">
    <source>
        <dbReference type="ARBA" id="ARBA00022679"/>
    </source>
</evidence>
<evidence type="ECO:0000313" key="13">
    <source>
        <dbReference type="EMBL" id="MFD1037405.1"/>
    </source>
</evidence>
<comment type="cofactor">
    <cofactor evidence="1 11">
        <name>pyridoxal 5'-phosphate</name>
        <dbReference type="ChEBI" id="CHEBI:597326"/>
    </cofactor>
</comment>
<comment type="subunit">
    <text evidence="3">Homodimer.</text>
</comment>
<dbReference type="EMBL" id="JBHTKJ010000007">
    <property type="protein sequence ID" value="MFD1037405.1"/>
    <property type="molecule type" value="Genomic_DNA"/>
</dbReference>
<comment type="function">
    <text evidence="12">Acts on the D-isomers of alanine, leucine, aspartate, glutamate, aminobutyrate, norvaline and asparagine. The enzyme transfers an amino group from a substrate D-amino acid to the pyridoxal phosphate cofactor to form pyridoxamine and an alpha-keto acid in the first half-reaction.</text>
</comment>
<accession>A0ABW3LKF3</accession>
<evidence type="ECO:0000313" key="14">
    <source>
        <dbReference type="Proteomes" id="UP001597040"/>
    </source>
</evidence>
<dbReference type="InterPro" id="IPR043132">
    <property type="entry name" value="BCAT-like_C"/>
</dbReference>
<evidence type="ECO:0000256" key="4">
    <source>
        <dbReference type="ARBA" id="ARBA00012874"/>
    </source>
</evidence>
<dbReference type="CDD" id="cd01558">
    <property type="entry name" value="D-AAT_like"/>
    <property type="match status" value="1"/>
</dbReference>
<evidence type="ECO:0000256" key="5">
    <source>
        <dbReference type="ARBA" id="ARBA00021779"/>
    </source>
</evidence>
<evidence type="ECO:0000256" key="3">
    <source>
        <dbReference type="ARBA" id="ARBA00011738"/>
    </source>
</evidence>
<dbReference type="Pfam" id="PF01063">
    <property type="entry name" value="Aminotran_4"/>
    <property type="match status" value="1"/>
</dbReference>
<dbReference type="PANTHER" id="PTHR42743:SF10">
    <property type="entry name" value="D-ALANINE AMINOTRANSFERASE"/>
    <property type="match status" value="1"/>
</dbReference>
<evidence type="ECO:0000256" key="6">
    <source>
        <dbReference type="ARBA" id="ARBA00022576"/>
    </source>
</evidence>
<evidence type="ECO:0000256" key="10">
    <source>
        <dbReference type="RuleBase" id="RU004106"/>
    </source>
</evidence>
<comment type="similarity">
    <text evidence="2 10">Belongs to the class-IV pyridoxal-phosphate-dependent aminotransferase family.</text>
</comment>
<dbReference type="PANTHER" id="PTHR42743">
    <property type="entry name" value="AMINO-ACID AMINOTRANSFERASE"/>
    <property type="match status" value="1"/>
</dbReference>
<dbReference type="GO" id="GO:0047810">
    <property type="term" value="F:D-alanine-2-oxoglutarate aminotransferase activity"/>
    <property type="evidence" value="ECO:0007669"/>
    <property type="project" value="UniProtKB-EC"/>
</dbReference>
<proteinExistence type="inferred from homology"/>
<dbReference type="InterPro" id="IPR001544">
    <property type="entry name" value="Aminotrans_IV"/>
</dbReference>
<dbReference type="NCBIfam" id="TIGR01121">
    <property type="entry name" value="D_amino_aminoT"/>
    <property type="match status" value="1"/>
</dbReference>
<evidence type="ECO:0000256" key="2">
    <source>
        <dbReference type="ARBA" id="ARBA00009320"/>
    </source>
</evidence>